<dbReference type="SMART" id="SM00220">
    <property type="entry name" value="S_TKc"/>
    <property type="match status" value="1"/>
</dbReference>
<dbReference type="FunFam" id="1.10.510.10:FF:000956">
    <property type="entry name" value="CAMK family protein kinase"/>
    <property type="match status" value="1"/>
</dbReference>
<evidence type="ECO:0000256" key="3">
    <source>
        <dbReference type="ARBA" id="ARBA00022741"/>
    </source>
</evidence>
<dbReference type="FunFam" id="3.30.200.20:FF:000042">
    <property type="entry name" value="Aurora kinase A"/>
    <property type="match status" value="1"/>
</dbReference>
<dbReference type="PROSITE" id="PS00107">
    <property type="entry name" value="PROTEIN_KINASE_ATP"/>
    <property type="match status" value="1"/>
</dbReference>
<evidence type="ECO:0000256" key="6">
    <source>
        <dbReference type="PROSITE-ProRule" id="PRU10141"/>
    </source>
</evidence>
<dbReference type="SUPFAM" id="SSF56112">
    <property type="entry name" value="Protein kinase-like (PK-like)"/>
    <property type="match status" value="1"/>
</dbReference>
<keyword evidence="1 7" id="KW-0723">Serine/threonine-protein kinase</keyword>
<evidence type="ECO:0000256" key="2">
    <source>
        <dbReference type="ARBA" id="ARBA00022679"/>
    </source>
</evidence>
<dbReference type="PANTHER" id="PTHR24346:SF82">
    <property type="entry name" value="KP78A-RELATED"/>
    <property type="match status" value="1"/>
</dbReference>
<dbReference type="PANTHER" id="PTHR24346">
    <property type="entry name" value="MAP/MICROTUBULE AFFINITY-REGULATING KINASE"/>
    <property type="match status" value="1"/>
</dbReference>
<dbReference type="PROSITE" id="PS50011">
    <property type="entry name" value="PROTEIN_KINASE_DOM"/>
    <property type="match status" value="1"/>
</dbReference>
<keyword evidence="5 6" id="KW-0067">ATP-binding</keyword>
<keyword evidence="11" id="KW-1185">Reference proteome</keyword>
<feature type="compositionally biased region" description="Basic residues" evidence="8">
    <location>
        <begin position="325"/>
        <end position="340"/>
    </location>
</feature>
<evidence type="ECO:0000256" key="1">
    <source>
        <dbReference type="ARBA" id="ARBA00022527"/>
    </source>
</evidence>
<dbReference type="VEuPathDB" id="TrichDB:TRFO_05047"/>
<evidence type="ECO:0000256" key="4">
    <source>
        <dbReference type="ARBA" id="ARBA00022777"/>
    </source>
</evidence>
<accession>A0A1J4K9M0</accession>
<dbReference type="InterPro" id="IPR008271">
    <property type="entry name" value="Ser/Thr_kinase_AS"/>
</dbReference>
<proteinExistence type="inferred from homology"/>
<keyword evidence="2" id="KW-0808">Transferase</keyword>
<gene>
    <name evidence="10" type="ORF">TRFO_05047</name>
</gene>
<dbReference type="RefSeq" id="XP_068361067.1">
    <property type="nucleotide sequence ID" value="XM_068492260.1"/>
</dbReference>
<feature type="domain" description="Protein kinase" evidence="9">
    <location>
        <begin position="3"/>
        <end position="255"/>
    </location>
</feature>
<dbReference type="GO" id="GO:0004674">
    <property type="term" value="F:protein serine/threonine kinase activity"/>
    <property type="evidence" value="ECO:0007669"/>
    <property type="project" value="UniProtKB-KW"/>
</dbReference>
<comment type="similarity">
    <text evidence="7">Belongs to the protein kinase superfamily.</text>
</comment>
<dbReference type="Gene3D" id="1.10.510.10">
    <property type="entry name" value="Transferase(Phosphotransferase) domain 1"/>
    <property type="match status" value="1"/>
</dbReference>
<dbReference type="OrthoDB" id="10252171at2759"/>
<reference evidence="10" key="1">
    <citation type="submission" date="2016-10" db="EMBL/GenBank/DDBJ databases">
        <authorList>
            <person name="Benchimol M."/>
            <person name="Almeida L.G."/>
            <person name="Vasconcelos A.T."/>
            <person name="Perreira-Neves A."/>
            <person name="Rosa I.A."/>
            <person name="Tasca T."/>
            <person name="Bogo M.R."/>
            <person name="de Souza W."/>
        </authorList>
    </citation>
    <scope>NUCLEOTIDE SEQUENCE [LARGE SCALE GENOMIC DNA]</scope>
    <source>
        <strain evidence="10">K</strain>
    </source>
</reference>
<dbReference type="GO" id="GO:0005524">
    <property type="term" value="F:ATP binding"/>
    <property type="evidence" value="ECO:0007669"/>
    <property type="project" value="UniProtKB-UniRule"/>
</dbReference>
<dbReference type="Pfam" id="PF00069">
    <property type="entry name" value="Pkinase"/>
    <property type="match status" value="1"/>
</dbReference>
<feature type="region of interest" description="Disordered" evidence="8">
    <location>
        <begin position="311"/>
        <end position="340"/>
    </location>
</feature>
<name>A0A1J4K9M0_9EUKA</name>
<evidence type="ECO:0000256" key="5">
    <source>
        <dbReference type="ARBA" id="ARBA00022840"/>
    </source>
</evidence>
<evidence type="ECO:0000256" key="7">
    <source>
        <dbReference type="RuleBase" id="RU000304"/>
    </source>
</evidence>
<evidence type="ECO:0000259" key="9">
    <source>
        <dbReference type="PROSITE" id="PS50011"/>
    </source>
</evidence>
<dbReference type="InterPro" id="IPR000719">
    <property type="entry name" value="Prot_kinase_dom"/>
</dbReference>
<dbReference type="GO" id="GO:0005737">
    <property type="term" value="C:cytoplasm"/>
    <property type="evidence" value="ECO:0007669"/>
    <property type="project" value="TreeGrafter"/>
</dbReference>
<dbReference type="PROSITE" id="PS00108">
    <property type="entry name" value="PROTEIN_KINASE_ST"/>
    <property type="match status" value="1"/>
</dbReference>
<comment type="caution">
    <text evidence="10">The sequence shown here is derived from an EMBL/GenBank/DDBJ whole genome shotgun (WGS) entry which is preliminary data.</text>
</comment>
<evidence type="ECO:0000313" key="10">
    <source>
        <dbReference type="EMBL" id="OHT07931.1"/>
    </source>
</evidence>
<dbReference type="GO" id="GO:0035556">
    <property type="term" value="P:intracellular signal transduction"/>
    <property type="evidence" value="ECO:0007669"/>
    <property type="project" value="TreeGrafter"/>
</dbReference>
<sequence length="340" mass="39630">MTYVCTDVLGAGSFSTVYKCYDQQTKKEYAIKVCPRSLFDNEKEYVRFQREMVIMTYLEHENIISLHDSFADDANFYLVGNLCKGGELTNYIGKSTPMDEEVAKEIFGQIVNAVLYLHSHDIVHRDLKPQNIMFTEFPKVKLGDFGLSESTVNEKVTNHFCGSVCFTSPECLKGIKHDPKKSDIWSLGVILYSMVVGTHPWNTNNENLMRRNILRAKYTVPRFVSKECADLIRKMMTLNTENRITIDKIINHQWFNEMFHKNDYSTILMENVPLEERLKFNIEKFDSLLNEKLQKEDKKVIFENDALHMNLPNPNRRMTSDEAKPKKRKIGFSLKRKSSY</sequence>
<dbReference type="Proteomes" id="UP000179807">
    <property type="component" value="Unassembled WGS sequence"/>
</dbReference>
<dbReference type="AlphaFoldDB" id="A0A1J4K9M0"/>
<evidence type="ECO:0000256" key="8">
    <source>
        <dbReference type="SAM" id="MobiDB-lite"/>
    </source>
</evidence>
<keyword evidence="4 10" id="KW-0418">Kinase</keyword>
<dbReference type="InterPro" id="IPR017441">
    <property type="entry name" value="Protein_kinase_ATP_BS"/>
</dbReference>
<protein>
    <submittedName>
        <fullName evidence="10">CAMK family protein kinase</fullName>
    </submittedName>
</protein>
<dbReference type="GeneID" id="94826964"/>
<organism evidence="10 11">
    <name type="scientific">Tritrichomonas foetus</name>
    <dbReference type="NCBI Taxonomy" id="1144522"/>
    <lineage>
        <taxon>Eukaryota</taxon>
        <taxon>Metamonada</taxon>
        <taxon>Parabasalia</taxon>
        <taxon>Tritrichomonadida</taxon>
        <taxon>Tritrichomonadidae</taxon>
        <taxon>Tritrichomonas</taxon>
    </lineage>
</organism>
<feature type="binding site" evidence="6">
    <location>
        <position position="32"/>
    </location>
    <ligand>
        <name>ATP</name>
        <dbReference type="ChEBI" id="CHEBI:30616"/>
    </ligand>
</feature>
<dbReference type="InterPro" id="IPR011009">
    <property type="entry name" value="Kinase-like_dom_sf"/>
</dbReference>
<dbReference type="EMBL" id="MLAK01000682">
    <property type="protein sequence ID" value="OHT07931.1"/>
    <property type="molecule type" value="Genomic_DNA"/>
</dbReference>
<keyword evidence="3 6" id="KW-0547">Nucleotide-binding</keyword>
<evidence type="ECO:0000313" key="11">
    <source>
        <dbReference type="Proteomes" id="UP000179807"/>
    </source>
</evidence>